<evidence type="ECO:0000256" key="1">
    <source>
        <dbReference type="ARBA" id="ARBA00022679"/>
    </source>
</evidence>
<dbReference type="InterPro" id="IPR050447">
    <property type="entry name" value="Erg6_SMT_methyltransf"/>
</dbReference>
<evidence type="ECO:0000259" key="2">
    <source>
        <dbReference type="Pfam" id="PF08241"/>
    </source>
</evidence>
<dbReference type="InterPro" id="IPR013216">
    <property type="entry name" value="Methyltransf_11"/>
</dbReference>
<accession>X0XYP5</accession>
<dbReference type="EMBL" id="BARS01042523">
    <property type="protein sequence ID" value="GAG29871.1"/>
    <property type="molecule type" value="Genomic_DNA"/>
</dbReference>
<name>X0XYP5_9ZZZZ</name>
<proteinExistence type="predicted"/>
<reference evidence="3" key="1">
    <citation type="journal article" date="2014" name="Front. Microbiol.">
        <title>High frequency of phylogenetically diverse reductive dehalogenase-homologous genes in deep subseafloor sedimentary metagenomes.</title>
        <authorList>
            <person name="Kawai M."/>
            <person name="Futagami T."/>
            <person name="Toyoda A."/>
            <person name="Takaki Y."/>
            <person name="Nishi S."/>
            <person name="Hori S."/>
            <person name="Arai W."/>
            <person name="Tsubouchi T."/>
            <person name="Morono Y."/>
            <person name="Uchiyama I."/>
            <person name="Ito T."/>
            <person name="Fujiyama A."/>
            <person name="Inagaki F."/>
            <person name="Takami H."/>
        </authorList>
    </citation>
    <scope>NUCLEOTIDE SEQUENCE</scope>
    <source>
        <strain evidence="3">Expedition CK06-06</strain>
    </source>
</reference>
<dbReference type="GO" id="GO:0008757">
    <property type="term" value="F:S-adenosylmethionine-dependent methyltransferase activity"/>
    <property type="evidence" value="ECO:0007669"/>
    <property type="project" value="InterPro"/>
</dbReference>
<comment type="caution">
    <text evidence="3">The sequence shown here is derived from an EMBL/GenBank/DDBJ whole genome shotgun (WGS) entry which is preliminary data.</text>
</comment>
<dbReference type="PANTHER" id="PTHR44068">
    <property type="entry name" value="ZGC:194242"/>
    <property type="match status" value="1"/>
</dbReference>
<evidence type="ECO:0000313" key="3">
    <source>
        <dbReference type="EMBL" id="GAG29871.1"/>
    </source>
</evidence>
<dbReference type="InterPro" id="IPR029063">
    <property type="entry name" value="SAM-dependent_MTases_sf"/>
</dbReference>
<keyword evidence="1" id="KW-0808">Transferase</keyword>
<dbReference type="SUPFAM" id="SSF53335">
    <property type="entry name" value="S-adenosyl-L-methionine-dependent methyltransferases"/>
    <property type="match status" value="1"/>
</dbReference>
<organism evidence="3">
    <name type="scientific">marine sediment metagenome</name>
    <dbReference type="NCBI Taxonomy" id="412755"/>
    <lineage>
        <taxon>unclassified sequences</taxon>
        <taxon>metagenomes</taxon>
        <taxon>ecological metagenomes</taxon>
    </lineage>
</organism>
<sequence>MLFESHNKKRAKNITSQMKGFIKKGEKVLDIGLGNGFVANQMRYYYNVHIEGVDIIDYNKTDIKNTIYDGVNLPFKDNSFDCVLILQTLHHCTDQTQVLKEGERVSKKRIIIMEDIYNNFFEKITTFIHDYISNKRKGVDCPYYFHSKKEWKNIFDKLGLKLEKETYTKSKYLFFKFNHVMYVLNV</sequence>
<feature type="domain" description="Methyltransferase type 11" evidence="2">
    <location>
        <begin position="29"/>
        <end position="108"/>
    </location>
</feature>
<dbReference type="AlphaFoldDB" id="X0XYP5"/>
<dbReference type="Gene3D" id="3.40.50.150">
    <property type="entry name" value="Vaccinia Virus protein VP39"/>
    <property type="match status" value="1"/>
</dbReference>
<protein>
    <recommendedName>
        <fullName evidence="2">Methyltransferase type 11 domain-containing protein</fullName>
    </recommendedName>
</protein>
<dbReference type="PANTHER" id="PTHR44068:SF11">
    <property type="entry name" value="GERANYL DIPHOSPHATE 2-C-METHYLTRANSFERASE"/>
    <property type="match status" value="1"/>
</dbReference>
<gene>
    <name evidence="3" type="ORF">S01H1_64504</name>
</gene>
<dbReference type="CDD" id="cd02440">
    <property type="entry name" value="AdoMet_MTases"/>
    <property type="match status" value="1"/>
</dbReference>
<dbReference type="Pfam" id="PF08241">
    <property type="entry name" value="Methyltransf_11"/>
    <property type="match status" value="1"/>
</dbReference>